<reference evidence="6" key="3">
    <citation type="submission" date="2025-09" db="UniProtKB">
        <authorList>
            <consortium name="Ensembl"/>
        </authorList>
    </citation>
    <scope>IDENTIFICATION</scope>
</reference>
<keyword evidence="2 4" id="KW-0103">Bromodomain</keyword>
<proteinExistence type="predicted"/>
<dbReference type="Gene3D" id="1.20.920.10">
    <property type="entry name" value="Bromodomain-like"/>
    <property type="match status" value="1"/>
</dbReference>
<keyword evidence="3" id="KW-0539">Nucleus</keyword>
<dbReference type="Pfam" id="PF00439">
    <property type="entry name" value="Bromodomain"/>
    <property type="match status" value="1"/>
</dbReference>
<accession>A0A4W5RK70</accession>
<evidence type="ECO:0000256" key="2">
    <source>
        <dbReference type="ARBA" id="ARBA00023117"/>
    </source>
</evidence>
<dbReference type="GO" id="GO:0005634">
    <property type="term" value="C:nucleus"/>
    <property type="evidence" value="ECO:0007669"/>
    <property type="project" value="UniProtKB-SubCell"/>
</dbReference>
<dbReference type="SUPFAM" id="SSF47370">
    <property type="entry name" value="Bromodomain"/>
    <property type="match status" value="1"/>
</dbReference>
<dbReference type="InterPro" id="IPR036427">
    <property type="entry name" value="Bromodomain-like_sf"/>
</dbReference>
<feature type="domain" description="Bromo" evidence="5">
    <location>
        <begin position="1"/>
        <end position="64"/>
    </location>
</feature>
<dbReference type="InterPro" id="IPR001487">
    <property type="entry name" value="Bromodomain"/>
</dbReference>
<name>A0A4W5RK70_9TELE</name>
<dbReference type="PANTHER" id="PTHR45915:SF1">
    <property type="entry name" value="BROMODOMAIN ADJACENT TO ZINC FINGER DOMAIN PROTEIN 2B"/>
    <property type="match status" value="1"/>
</dbReference>
<dbReference type="PROSITE" id="PS50014">
    <property type="entry name" value="BROMODOMAIN_2"/>
    <property type="match status" value="1"/>
</dbReference>
<evidence type="ECO:0000256" key="1">
    <source>
        <dbReference type="ARBA" id="ARBA00004123"/>
    </source>
</evidence>
<dbReference type="AlphaFoldDB" id="A0A4W5RK70"/>
<keyword evidence="7" id="KW-1185">Reference proteome</keyword>
<dbReference type="Proteomes" id="UP000314982">
    <property type="component" value="Unassembled WGS sequence"/>
</dbReference>
<evidence type="ECO:0000256" key="4">
    <source>
        <dbReference type="PROSITE-ProRule" id="PRU00035"/>
    </source>
</evidence>
<dbReference type="PRINTS" id="PR00503">
    <property type="entry name" value="BROMODOMAIN"/>
</dbReference>
<reference evidence="6" key="2">
    <citation type="submission" date="2025-08" db="UniProtKB">
        <authorList>
            <consortium name="Ensembl"/>
        </authorList>
    </citation>
    <scope>IDENTIFICATION</scope>
</reference>
<dbReference type="SMART" id="SM00297">
    <property type="entry name" value="BROMO"/>
    <property type="match status" value="1"/>
</dbReference>
<comment type="subcellular location">
    <subcellularLocation>
        <location evidence="1">Nucleus</location>
    </subcellularLocation>
</comment>
<dbReference type="GO" id="GO:0000785">
    <property type="term" value="C:chromatin"/>
    <property type="evidence" value="ECO:0007669"/>
    <property type="project" value="TreeGrafter"/>
</dbReference>
<dbReference type="STRING" id="62062.ENSHHUP00000086605"/>
<dbReference type="Ensembl" id="ENSHHUT00000089310.1">
    <property type="protein sequence ID" value="ENSHHUP00000086605.1"/>
    <property type="gene ID" value="ENSHHUG00000050113.1"/>
</dbReference>
<evidence type="ECO:0000313" key="7">
    <source>
        <dbReference type="Proteomes" id="UP000314982"/>
    </source>
</evidence>
<dbReference type="PANTHER" id="PTHR45915">
    <property type="entry name" value="TRANSCRIPTION INTERMEDIARY FACTOR"/>
    <property type="match status" value="1"/>
</dbReference>
<protein>
    <recommendedName>
        <fullName evidence="5">Bromo domain-containing protein</fullName>
    </recommendedName>
</protein>
<reference evidence="7" key="1">
    <citation type="submission" date="2018-06" db="EMBL/GenBank/DDBJ databases">
        <title>Genome assembly of Danube salmon.</title>
        <authorList>
            <person name="Macqueen D.J."/>
            <person name="Gundappa M.K."/>
        </authorList>
    </citation>
    <scope>NUCLEOTIDE SEQUENCE [LARGE SCALE GENOMIC DNA]</scope>
</reference>
<sequence length="89" mass="10509">LNPVNPKSVPGYKKVIRKPMDFYTIREKLVNSQYVYLNLETFIIDVNLVFDNCEKFNEDNSDIGKKQNCLNKNLTECFFLDKTKAKRKQ</sequence>
<evidence type="ECO:0000256" key="3">
    <source>
        <dbReference type="ARBA" id="ARBA00023242"/>
    </source>
</evidence>
<evidence type="ECO:0000259" key="5">
    <source>
        <dbReference type="PROSITE" id="PS50014"/>
    </source>
</evidence>
<evidence type="ECO:0000313" key="6">
    <source>
        <dbReference type="Ensembl" id="ENSHHUP00000086605.1"/>
    </source>
</evidence>
<organism evidence="6 7">
    <name type="scientific">Hucho hucho</name>
    <name type="common">huchen</name>
    <dbReference type="NCBI Taxonomy" id="62062"/>
    <lineage>
        <taxon>Eukaryota</taxon>
        <taxon>Metazoa</taxon>
        <taxon>Chordata</taxon>
        <taxon>Craniata</taxon>
        <taxon>Vertebrata</taxon>
        <taxon>Euteleostomi</taxon>
        <taxon>Actinopterygii</taxon>
        <taxon>Neopterygii</taxon>
        <taxon>Teleostei</taxon>
        <taxon>Protacanthopterygii</taxon>
        <taxon>Salmoniformes</taxon>
        <taxon>Salmonidae</taxon>
        <taxon>Salmoninae</taxon>
        <taxon>Hucho</taxon>
    </lineage>
</organism>